<sequence>MRTASLPGECLTRTKSRHPTVTVRKASVEDLDAILDIGLAALPHDPQWHYRFPYRHEFPEDTRDFTRARYKEFLEDGEKQWCVMVAESADAQHPRGAKPVAFAIWEIVNIRKHFGFCTPSKTSTNTSTPRTAPSVKRRRDGHAQRMQAWNKTTSWSKQRIFDDIYGTGHFHLQILATHPSYRKRGAATALCNVGLAAATRLNMVVSVFASPMGRRLYRQLGFCYVNEVRIQVEGEDQFVILTAMLYVPDVPAFPRYDFWSPNSAMTT</sequence>
<proteinExistence type="predicted"/>
<evidence type="ECO:0000259" key="2">
    <source>
        <dbReference type="Pfam" id="PF00583"/>
    </source>
</evidence>
<evidence type="ECO:0000256" key="1">
    <source>
        <dbReference type="SAM" id="MobiDB-lite"/>
    </source>
</evidence>
<dbReference type="GO" id="GO:0016747">
    <property type="term" value="F:acyltransferase activity, transferring groups other than amino-acyl groups"/>
    <property type="evidence" value="ECO:0007669"/>
    <property type="project" value="InterPro"/>
</dbReference>
<dbReference type="Pfam" id="PF00583">
    <property type="entry name" value="Acetyltransf_1"/>
    <property type="match status" value="1"/>
</dbReference>
<dbReference type="InterPro" id="IPR052523">
    <property type="entry name" value="Trichothecene_AcTrans"/>
</dbReference>
<reference evidence="3" key="1">
    <citation type="journal article" date="2020" name="Stud. Mycol.">
        <title>101 Dothideomycetes genomes: a test case for predicting lifestyles and emergence of pathogens.</title>
        <authorList>
            <person name="Haridas S."/>
            <person name="Albert R."/>
            <person name="Binder M."/>
            <person name="Bloem J."/>
            <person name="Labutti K."/>
            <person name="Salamov A."/>
            <person name="Andreopoulos B."/>
            <person name="Baker S."/>
            <person name="Barry K."/>
            <person name="Bills G."/>
            <person name="Bluhm B."/>
            <person name="Cannon C."/>
            <person name="Castanera R."/>
            <person name="Culley D."/>
            <person name="Daum C."/>
            <person name="Ezra D."/>
            <person name="Gonzalez J."/>
            <person name="Henrissat B."/>
            <person name="Kuo A."/>
            <person name="Liang C."/>
            <person name="Lipzen A."/>
            <person name="Lutzoni F."/>
            <person name="Magnuson J."/>
            <person name="Mondo S."/>
            <person name="Nolan M."/>
            <person name="Ohm R."/>
            <person name="Pangilinan J."/>
            <person name="Park H.-J."/>
            <person name="Ramirez L."/>
            <person name="Alfaro M."/>
            <person name="Sun H."/>
            <person name="Tritt A."/>
            <person name="Yoshinaga Y."/>
            <person name="Zwiers L.-H."/>
            <person name="Turgeon B."/>
            <person name="Goodwin S."/>
            <person name="Spatafora J."/>
            <person name="Crous P."/>
            <person name="Grigoriev I."/>
        </authorList>
    </citation>
    <scope>NUCLEOTIDE SEQUENCE</scope>
    <source>
        <strain evidence="3">CBS 113979</strain>
    </source>
</reference>
<dbReference type="InterPro" id="IPR000182">
    <property type="entry name" value="GNAT_dom"/>
</dbReference>
<dbReference type="SUPFAM" id="SSF55729">
    <property type="entry name" value="Acyl-CoA N-acyltransferases (Nat)"/>
    <property type="match status" value="1"/>
</dbReference>
<keyword evidence="4" id="KW-1185">Reference proteome</keyword>
<gene>
    <name evidence="3" type="ORF">K402DRAFT_376959</name>
</gene>
<name>A0A6G1H0D1_9PEZI</name>
<organism evidence="3 4">
    <name type="scientific">Aulographum hederae CBS 113979</name>
    <dbReference type="NCBI Taxonomy" id="1176131"/>
    <lineage>
        <taxon>Eukaryota</taxon>
        <taxon>Fungi</taxon>
        <taxon>Dikarya</taxon>
        <taxon>Ascomycota</taxon>
        <taxon>Pezizomycotina</taxon>
        <taxon>Dothideomycetes</taxon>
        <taxon>Pleosporomycetidae</taxon>
        <taxon>Aulographales</taxon>
        <taxon>Aulographaceae</taxon>
    </lineage>
</organism>
<dbReference type="Proteomes" id="UP000800041">
    <property type="component" value="Unassembled WGS sequence"/>
</dbReference>
<dbReference type="EMBL" id="ML977156">
    <property type="protein sequence ID" value="KAF1986480.1"/>
    <property type="molecule type" value="Genomic_DNA"/>
</dbReference>
<feature type="compositionally biased region" description="Low complexity" evidence="1">
    <location>
        <begin position="120"/>
        <end position="134"/>
    </location>
</feature>
<dbReference type="Gene3D" id="3.40.630.30">
    <property type="match status" value="1"/>
</dbReference>
<dbReference type="PANTHER" id="PTHR42791">
    <property type="entry name" value="GNAT FAMILY ACETYLTRANSFERASE"/>
    <property type="match status" value="1"/>
</dbReference>
<dbReference type="PANTHER" id="PTHR42791:SF2">
    <property type="entry name" value="N-ACETYLTRANSFERASE DOMAIN-CONTAINING PROTEIN"/>
    <property type="match status" value="1"/>
</dbReference>
<keyword evidence="3" id="KW-0012">Acyltransferase</keyword>
<accession>A0A6G1H0D1</accession>
<protein>
    <submittedName>
        <fullName evidence="3">Acyl-CoA N-acyltransferase</fullName>
    </submittedName>
</protein>
<evidence type="ECO:0000313" key="4">
    <source>
        <dbReference type="Proteomes" id="UP000800041"/>
    </source>
</evidence>
<dbReference type="OrthoDB" id="4738875at2759"/>
<evidence type="ECO:0000313" key="3">
    <source>
        <dbReference type="EMBL" id="KAF1986480.1"/>
    </source>
</evidence>
<keyword evidence="3" id="KW-0808">Transferase</keyword>
<feature type="region of interest" description="Disordered" evidence="1">
    <location>
        <begin position="120"/>
        <end position="142"/>
    </location>
</feature>
<feature type="domain" description="N-acetyltransferase" evidence="2">
    <location>
        <begin position="163"/>
        <end position="222"/>
    </location>
</feature>
<dbReference type="InterPro" id="IPR016181">
    <property type="entry name" value="Acyl_CoA_acyltransferase"/>
</dbReference>
<dbReference type="AlphaFoldDB" id="A0A6G1H0D1"/>